<dbReference type="EMBL" id="CP001101">
    <property type="protein sequence ID" value="ACE03652.1"/>
    <property type="molecule type" value="Genomic_DNA"/>
</dbReference>
<name>B3ENC2_CHLPB</name>
<feature type="domain" description="PPM-type phosphatase" evidence="1">
    <location>
        <begin position="13"/>
        <end position="198"/>
    </location>
</feature>
<dbReference type="InterPro" id="IPR036457">
    <property type="entry name" value="PPM-type-like_dom_sf"/>
</dbReference>
<dbReference type="eggNOG" id="COG0631">
    <property type="taxonomic scope" value="Bacteria"/>
</dbReference>
<gene>
    <name evidence="2" type="ordered locus">Cphamn1_0694</name>
</gene>
<dbReference type="Gene3D" id="3.60.40.10">
    <property type="entry name" value="PPM-type phosphatase domain"/>
    <property type="match status" value="1"/>
</dbReference>
<dbReference type="SUPFAM" id="SSF81606">
    <property type="entry name" value="PP2C-like"/>
    <property type="match status" value="1"/>
</dbReference>
<evidence type="ECO:0000313" key="2">
    <source>
        <dbReference type="EMBL" id="ACE03652.1"/>
    </source>
</evidence>
<dbReference type="STRING" id="331678.Cphamn1_0694"/>
<proteinExistence type="predicted"/>
<dbReference type="InterPro" id="IPR001932">
    <property type="entry name" value="PPM-type_phosphatase-like_dom"/>
</dbReference>
<protein>
    <submittedName>
        <fullName evidence="2">Serine/threonine protein phosphatase-like protein</fullName>
    </submittedName>
</protein>
<sequence>MEKAFQIHGITEKYREKSRNGDHILYREIEQGGIVLALVADGVSNSPCDWLASRIACETFFNSFLEGSSYSIEDRMCSAAEEANRALLYHGEIQKMLCAFAAVGWNIGSDRFCFLNIGDTRIYHTHDLIVEQITEDDADIIFLKRDGKMATDSHGHPLSRRVITNAFGASDCKIEIEQKLWFPGDILVLSSDGFYNSYGIIEDIRSAVLEQQNVRQALSGIWIENMEMFEDDASVVVMKRAKRSVIP</sequence>
<evidence type="ECO:0000259" key="1">
    <source>
        <dbReference type="Pfam" id="PF13672"/>
    </source>
</evidence>
<dbReference type="AlphaFoldDB" id="B3ENC2"/>
<dbReference type="OrthoDB" id="9801841at2"/>
<dbReference type="KEGG" id="cpb:Cphamn1_0694"/>
<dbReference type="Pfam" id="PF13672">
    <property type="entry name" value="PP2C_2"/>
    <property type="match status" value="1"/>
</dbReference>
<accession>B3ENC2</accession>
<organism evidence="2">
    <name type="scientific">Chlorobium phaeobacteroides (strain BS1)</name>
    <dbReference type="NCBI Taxonomy" id="331678"/>
    <lineage>
        <taxon>Bacteria</taxon>
        <taxon>Pseudomonadati</taxon>
        <taxon>Chlorobiota</taxon>
        <taxon>Chlorobiia</taxon>
        <taxon>Chlorobiales</taxon>
        <taxon>Chlorobiaceae</taxon>
        <taxon>Chlorobium/Pelodictyon group</taxon>
        <taxon>Chlorobium</taxon>
    </lineage>
</organism>
<reference evidence="2" key="1">
    <citation type="submission" date="2008-06" db="EMBL/GenBank/DDBJ databases">
        <title>Complete sequence of Chlorobium phaeobacteroides BS1.</title>
        <authorList>
            <consortium name="US DOE Joint Genome Institute"/>
            <person name="Lucas S."/>
            <person name="Copeland A."/>
            <person name="Lapidus A."/>
            <person name="Glavina del Rio T."/>
            <person name="Dalin E."/>
            <person name="Tice H."/>
            <person name="Bruce D."/>
            <person name="Goodwin L."/>
            <person name="Pitluck S."/>
            <person name="Schmutz J."/>
            <person name="Larimer F."/>
            <person name="Land M."/>
            <person name="Hauser L."/>
            <person name="Kyrpides N."/>
            <person name="Ovchinnikova G."/>
            <person name="Li T."/>
            <person name="Liu Z."/>
            <person name="Zhao F."/>
            <person name="Overmann J."/>
            <person name="Bryant D.A."/>
            <person name="Richardson P."/>
        </authorList>
    </citation>
    <scope>NUCLEOTIDE SEQUENCE [LARGE SCALE GENOMIC DNA]</scope>
    <source>
        <strain evidence="2">BS1</strain>
    </source>
</reference>
<dbReference type="HOGENOM" id="CLU_1122992_0_0_10"/>